<name>A0ABW3PIE2_9PROT</name>
<reference evidence="3" key="1">
    <citation type="journal article" date="2019" name="Int. J. Syst. Evol. Microbiol.">
        <title>The Global Catalogue of Microorganisms (GCM) 10K type strain sequencing project: providing services to taxonomists for standard genome sequencing and annotation.</title>
        <authorList>
            <consortium name="The Broad Institute Genomics Platform"/>
            <consortium name="The Broad Institute Genome Sequencing Center for Infectious Disease"/>
            <person name="Wu L."/>
            <person name="Ma J."/>
        </authorList>
    </citation>
    <scope>NUCLEOTIDE SEQUENCE [LARGE SCALE GENOMIC DNA]</scope>
    <source>
        <strain evidence="3">CCUG 58411</strain>
    </source>
</reference>
<dbReference type="InterPro" id="IPR010852">
    <property type="entry name" value="ABATE"/>
</dbReference>
<gene>
    <name evidence="2" type="ORF">ACFQ2T_05890</name>
</gene>
<dbReference type="Proteomes" id="UP001597206">
    <property type="component" value="Unassembled WGS sequence"/>
</dbReference>
<feature type="domain" description="Zinc finger CGNR" evidence="1">
    <location>
        <begin position="145"/>
        <end position="186"/>
    </location>
</feature>
<comment type="caution">
    <text evidence="2">The sequence shown here is derived from an EMBL/GenBank/DDBJ whole genome shotgun (WGS) entry which is preliminary data.</text>
</comment>
<dbReference type="RefSeq" id="WP_379031793.1">
    <property type="nucleotide sequence ID" value="NZ_JBHTLN010000001.1"/>
</dbReference>
<sequence length="186" mass="20824">MADLKYLNTSVGGHCALELINTQEMVNGVLTDRLQDDAAVITWVEQTFMLKPAIAAKALNGDLLAGVLELRAILQRYLSNHQLAKKEFDHLNKALSQFKSYQQLVEKVGGFASQQRIVLDSTEALIGLIADAVCDLIALGDLALIRKCESDDCVLWFYDTTKGHKRRWCSMATCGNRHKIRKFRAK</sequence>
<evidence type="ECO:0000259" key="1">
    <source>
        <dbReference type="Pfam" id="PF11706"/>
    </source>
</evidence>
<proteinExistence type="predicted"/>
<dbReference type="SUPFAM" id="SSF160904">
    <property type="entry name" value="Jann2411-like"/>
    <property type="match status" value="1"/>
</dbReference>
<dbReference type="Pfam" id="PF07336">
    <property type="entry name" value="ABATE"/>
    <property type="match status" value="1"/>
</dbReference>
<evidence type="ECO:0000313" key="3">
    <source>
        <dbReference type="Proteomes" id="UP001597206"/>
    </source>
</evidence>
<accession>A0ABW3PIE2</accession>
<protein>
    <submittedName>
        <fullName evidence="2">CGNR zinc finger domain-containing protein</fullName>
    </submittedName>
</protein>
<dbReference type="PANTHER" id="PTHR35525">
    <property type="entry name" value="BLL6575 PROTEIN"/>
    <property type="match status" value="1"/>
</dbReference>
<dbReference type="InterPro" id="IPR021005">
    <property type="entry name" value="Znf_CGNR"/>
</dbReference>
<dbReference type="InterPro" id="IPR023286">
    <property type="entry name" value="ABATE_dom_sf"/>
</dbReference>
<dbReference type="EMBL" id="JBHTLN010000001">
    <property type="protein sequence ID" value="MFD1122025.1"/>
    <property type="molecule type" value="Genomic_DNA"/>
</dbReference>
<dbReference type="Gene3D" id="1.10.3300.10">
    <property type="entry name" value="Jann2411-like domain"/>
    <property type="match status" value="1"/>
</dbReference>
<keyword evidence="3" id="KW-1185">Reference proteome</keyword>
<evidence type="ECO:0000313" key="2">
    <source>
        <dbReference type="EMBL" id="MFD1122025.1"/>
    </source>
</evidence>
<dbReference type="PANTHER" id="PTHR35525:SF3">
    <property type="entry name" value="BLL6575 PROTEIN"/>
    <property type="match status" value="1"/>
</dbReference>
<dbReference type="Pfam" id="PF11706">
    <property type="entry name" value="zf-CGNR"/>
    <property type="match status" value="1"/>
</dbReference>
<organism evidence="2 3">
    <name type="scientific">Methylophilus flavus</name>
    <dbReference type="NCBI Taxonomy" id="640084"/>
    <lineage>
        <taxon>Bacteria</taxon>
        <taxon>Pseudomonadati</taxon>
        <taxon>Pseudomonadota</taxon>
        <taxon>Betaproteobacteria</taxon>
        <taxon>Nitrosomonadales</taxon>
        <taxon>Methylophilaceae</taxon>
        <taxon>Methylophilus</taxon>
    </lineage>
</organism>